<dbReference type="Gene3D" id="2.60.40.420">
    <property type="entry name" value="Cupredoxins - blue copper proteins"/>
    <property type="match status" value="1"/>
</dbReference>
<name>A0AAN6SAT4_9PEZI</name>
<dbReference type="Proteomes" id="UP001303473">
    <property type="component" value="Unassembled WGS sequence"/>
</dbReference>
<evidence type="ECO:0000313" key="2">
    <source>
        <dbReference type="EMBL" id="KAK3946176.1"/>
    </source>
</evidence>
<dbReference type="PANTHER" id="PTHR34883">
    <property type="entry name" value="SERINE-RICH PROTEIN, PUTATIVE-RELATED-RELATED"/>
    <property type="match status" value="1"/>
</dbReference>
<dbReference type="AlphaFoldDB" id="A0AAN6SAT4"/>
<gene>
    <name evidence="2" type="ORF">QBC46DRAFT_1699</name>
</gene>
<evidence type="ECO:0000313" key="3">
    <source>
        <dbReference type="Proteomes" id="UP001303473"/>
    </source>
</evidence>
<protein>
    <recommendedName>
        <fullName evidence="4">Serine-threonine rich protein</fullName>
    </recommendedName>
</protein>
<reference evidence="3" key="1">
    <citation type="journal article" date="2023" name="Mol. Phylogenet. Evol.">
        <title>Genome-scale phylogeny and comparative genomics of the fungal order Sordariales.</title>
        <authorList>
            <person name="Hensen N."/>
            <person name="Bonometti L."/>
            <person name="Westerberg I."/>
            <person name="Brannstrom I.O."/>
            <person name="Guillou S."/>
            <person name="Cros-Aarteil S."/>
            <person name="Calhoun S."/>
            <person name="Haridas S."/>
            <person name="Kuo A."/>
            <person name="Mondo S."/>
            <person name="Pangilinan J."/>
            <person name="Riley R."/>
            <person name="LaButti K."/>
            <person name="Andreopoulos B."/>
            <person name="Lipzen A."/>
            <person name="Chen C."/>
            <person name="Yan M."/>
            <person name="Daum C."/>
            <person name="Ng V."/>
            <person name="Clum A."/>
            <person name="Steindorff A."/>
            <person name="Ohm R.A."/>
            <person name="Martin F."/>
            <person name="Silar P."/>
            <person name="Natvig D.O."/>
            <person name="Lalanne C."/>
            <person name="Gautier V."/>
            <person name="Ament-Velasquez S.L."/>
            <person name="Kruys A."/>
            <person name="Hutchinson M.I."/>
            <person name="Powell A.J."/>
            <person name="Barry K."/>
            <person name="Miller A.N."/>
            <person name="Grigoriev I.V."/>
            <person name="Debuchy R."/>
            <person name="Gladieux P."/>
            <person name="Hiltunen Thoren M."/>
            <person name="Johannesson H."/>
        </authorList>
    </citation>
    <scope>NUCLEOTIDE SEQUENCE [LARGE SCALE GENOMIC DNA]</scope>
    <source>
        <strain evidence="3">CBS 340.73</strain>
    </source>
</reference>
<feature type="chain" id="PRO_5042975794" description="Serine-threonine rich protein" evidence="1">
    <location>
        <begin position="18"/>
        <end position="394"/>
    </location>
</feature>
<evidence type="ECO:0008006" key="4">
    <source>
        <dbReference type="Google" id="ProtNLM"/>
    </source>
</evidence>
<organism evidence="2 3">
    <name type="scientific">Diplogelasinospora grovesii</name>
    <dbReference type="NCBI Taxonomy" id="303347"/>
    <lineage>
        <taxon>Eukaryota</taxon>
        <taxon>Fungi</taxon>
        <taxon>Dikarya</taxon>
        <taxon>Ascomycota</taxon>
        <taxon>Pezizomycotina</taxon>
        <taxon>Sordariomycetes</taxon>
        <taxon>Sordariomycetidae</taxon>
        <taxon>Sordariales</taxon>
        <taxon>Diplogelasinosporaceae</taxon>
        <taxon>Diplogelasinospora</taxon>
    </lineage>
</organism>
<dbReference type="SUPFAM" id="SSF49503">
    <property type="entry name" value="Cupredoxins"/>
    <property type="match status" value="1"/>
</dbReference>
<proteinExistence type="predicted"/>
<feature type="signal peptide" evidence="1">
    <location>
        <begin position="1"/>
        <end position="17"/>
    </location>
</feature>
<dbReference type="InterPro" id="IPR052953">
    <property type="entry name" value="Ser-rich/MCO-related"/>
</dbReference>
<accession>A0AAN6SAT4</accession>
<dbReference type="EMBL" id="MU853752">
    <property type="protein sequence ID" value="KAK3946176.1"/>
    <property type="molecule type" value="Genomic_DNA"/>
</dbReference>
<keyword evidence="3" id="KW-1185">Reference proteome</keyword>
<keyword evidence="1" id="KW-0732">Signal</keyword>
<evidence type="ECO:0000256" key="1">
    <source>
        <dbReference type="SAM" id="SignalP"/>
    </source>
</evidence>
<dbReference type="PANTHER" id="PTHR34883:SF4">
    <property type="entry name" value="CUPREDOXIN"/>
    <property type="match status" value="1"/>
</dbReference>
<dbReference type="CDD" id="cd00920">
    <property type="entry name" value="Cupredoxin"/>
    <property type="match status" value="1"/>
</dbReference>
<sequence>MKFSAALALGIAPLALGKAVHNVYPGRRSEGMSLAARKSESNSKGSAGVSVNGVGANSIMATEAQLAELELLSGLSVGSNTDITVLWINIGGGAVTTVINSPQTVTVTQQVAGGQTAPPAVVATSAAAAAGGGGAAASATVVAGASGTVAATGATHTVTVGGPQGLSYNPSSISAAIGDTVIFTFLSQNHTATQSAFTTPCEALAGGMDSGFQPNPNNSVNPPPQVAMQVMVSTPLWFYCRQQGHCGKGMTFSINPTAAKTQAMFQSMAIAQNGTGTGSAITGNGGAAAGAGAAGSSAGAGAASSSVSAGAEGGAAAATSLTATLGATAPTATAGASGAVGTGVVAGTGSIGTDGACVCAVSCSFGTFPNVAAQGVNNFGGFGGAIPMNMAETA</sequence>
<dbReference type="InterPro" id="IPR008972">
    <property type="entry name" value="Cupredoxin"/>
</dbReference>
<comment type="caution">
    <text evidence="2">The sequence shown here is derived from an EMBL/GenBank/DDBJ whole genome shotgun (WGS) entry which is preliminary data.</text>
</comment>